<evidence type="ECO:0000313" key="5">
    <source>
        <dbReference type="EMBL" id="ETM49775.1"/>
    </source>
</evidence>
<keyword evidence="2" id="KW-0904">Protein phosphatase</keyword>
<dbReference type="Proteomes" id="UP000054532">
    <property type="component" value="Unassembled WGS sequence"/>
</dbReference>
<dbReference type="SMART" id="SM00195">
    <property type="entry name" value="DSPc"/>
    <property type="match status" value="1"/>
</dbReference>
<dbReference type="AlphaFoldDB" id="W2NML4"/>
<dbReference type="PROSITE" id="PS00383">
    <property type="entry name" value="TYR_PHOSPHATASE_1"/>
    <property type="match status" value="1"/>
</dbReference>
<dbReference type="InterPro" id="IPR000340">
    <property type="entry name" value="Dual-sp_phosphatase_cat-dom"/>
</dbReference>
<dbReference type="InterPro" id="IPR016130">
    <property type="entry name" value="Tyr_Pase_AS"/>
</dbReference>
<protein>
    <recommendedName>
        <fullName evidence="6">Tyrosine specific protein phosphatases domain-containing protein</fullName>
    </recommendedName>
</protein>
<organism evidence="5">
    <name type="scientific">Phytophthora nicotianae</name>
    <name type="common">Potato buckeye rot agent</name>
    <name type="synonym">Phytophthora parasitica</name>
    <dbReference type="NCBI Taxonomy" id="4792"/>
    <lineage>
        <taxon>Eukaryota</taxon>
        <taxon>Sar</taxon>
        <taxon>Stramenopiles</taxon>
        <taxon>Oomycota</taxon>
        <taxon>Peronosporomycetes</taxon>
        <taxon>Peronosporales</taxon>
        <taxon>Peronosporaceae</taxon>
        <taxon>Phytophthora</taxon>
    </lineage>
</organism>
<evidence type="ECO:0008006" key="6">
    <source>
        <dbReference type="Google" id="ProtNLM"/>
    </source>
</evidence>
<evidence type="ECO:0000256" key="2">
    <source>
        <dbReference type="ARBA" id="ARBA00022912"/>
    </source>
</evidence>
<sequence length="224" mass="25402">MATQSDTSHRNHGQRYKITRMTSSTQLETAERNRGVVFHVSLLYNLVLQHEQRRPWWSRIEPRLILGALPLQNKSHLDQLVQGEGVKAIVTMNQPVELLPNLLSTPVSPAEWENAQVTQCFGSTGDFTPPTLETLERCVSFVHEQVDVQQNTTYVHCKAGRGRSTVVVVAFLVQYRDMKLEEAFEFVKSKRPHVSLHPKQRRILHEFSKKYPSSAGASPASTST</sequence>
<dbReference type="GO" id="GO:0004721">
    <property type="term" value="F:phosphoprotein phosphatase activity"/>
    <property type="evidence" value="ECO:0007669"/>
    <property type="project" value="UniProtKB-KW"/>
</dbReference>
<dbReference type="VEuPathDB" id="FungiDB:PPTG_02348"/>
<dbReference type="Gene3D" id="3.90.190.10">
    <property type="entry name" value="Protein tyrosine phosphatase superfamily"/>
    <property type="match status" value="1"/>
</dbReference>
<dbReference type="InterPro" id="IPR000387">
    <property type="entry name" value="Tyr_Pase_dom"/>
</dbReference>
<evidence type="ECO:0000259" key="3">
    <source>
        <dbReference type="PROSITE" id="PS50054"/>
    </source>
</evidence>
<dbReference type="EMBL" id="KI692122">
    <property type="protein sequence ID" value="ETM49775.1"/>
    <property type="molecule type" value="Genomic_DNA"/>
</dbReference>
<dbReference type="SUPFAM" id="SSF52799">
    <property type="entry name" value="(Phosphotyrosine protein) phosphatases II"/>
    <property type="match status" value="1"/>
</dbReference>
<dbReference type="PANTHER" id="PTHR46274">
    <property type="entry name" value="PHOSPHATIDYLINOSITOL PHOSPHATASE"/>
    <property type="match status" value="1"/>
</dbReference>
<feature type="domain" description="Tyrosine-protein phosphatase" evidence="3">
    <location>
        <begin position="56"/>
        <end position="213"/>
    </location>
</feature>
<dbReference type="Pfam" id="PF00782">
    <property type="entry name" value="DSPc"/>
    <property type="match status" value="1"/>
</dbReference>
<reference evidence="5" key="1">
    <citation type="submission" date="2013-11" db="EMBL/GenBank/DDBJ databases">
        <title>The Genome Sequence of Phytophthora parasitica IAC_01/95.</title>
        <authorList>
            <consortium name="The Broad Institute Genomics Platform"/>
            <person name="Russ C."/>
            <person name="Tyler B."/>
            <person name="Panabieres F."/>
            <person name="Shan W."/>
            <person name="Tripathy S."/>
            <person name="Grunwald N."/>
            <person name="Machado M."/>
            <person name="Johnson C.S."/>
            <person name="Arredondo F."/>
            <person name="Hong C."/>
            <person name="Coffey M."/>
            <person name="Young S.K."/>
            <person name="Zeng Q."/>
            <person name="Gargeya S."/>
            <person name="Fitzgerald M."/>
            <person name="Abouelleil A."/>
            <person name="Alvarado L."/>
            <person name="Chapman S.B."/>
            <person name="Gainer-Dewar J."/>
            <person name="Goldberg J."/>
            <person name="Griggs A."/>
            <person name="Gujja S."/>
            <person name="Hansen M."/>
            <person name="Howarth C."/>
            <person name="Imamovic A."/>
            <person name="Ireland A."/>
            <person name="Larimer J."/>
            <person name="McCowan C."/>
            <person name="Murphy C."/>
            <person name="Pearson M."/>
            <person name="Poon T.W."/>
            <person name="Priest M."/>
            <person name="Roberts A."/>
            <person name="Saif S."/>
            <person name="Shea T."/>
            <person name="Sykes S."/>
            <person name="Wortman J."/>
            <person name="Nusbaum C."/>
            <person name="Birren B."/>
        </authorList>
    </citation>
    <scope>NUCLEOTIDE SEQUENCE [LARGE SCALE GENOMIC DNA]</scope>
    <source>
        <strain evidence="5">IAC_01/95</strain>
    </source>
</reference>
<evidence type="ECO:0000256" key="1">
    <source>
        <dbReference type="ARBA" id="ARBA00022801"/>
    </source>
</evidence>
<proteinExistence type="predicted"/>
<dbReference type="PROSITE" id="PS50056">
    <property type="entry name" value="TYR_PHOSPHATASE_2"/>
    <property type="match status" value="1"/>
</dbReference>
<evidence type="ECO:0000259" key="4">
    <source>
        <dbReference type="PROSITE" id="PS50056"/>
    </source>
</evidence>
<keyword evidence="1" id="KW-0378">Hydrolase</keyword>
<dbReference type="PANTHER" id="PTHR46274:SF6">
    <property type="entry name" value="TYR_PHOSPHATASE_2 DOMAIN-CONTAINING PROTEIN"/>
    <property type="match status" value="1"/>
</dbReference>
<feature type="domain" description="Tyrosine specific protein phosphatases" evidence="4">
    <location>
        <begin position="133"/>
        <end position="202"/>
    </location>
</feature>
<gene>
    <name evidence="5" type="ORF">L914_06038</name>
</gene>
<dbReference type="InterPro" id="IPR029021">
    <property type="entry name" value="Prot-tyrosine_phosphatase-like"/>
</dbReference>
<name>W2NML4_PHYNI</name>
<dbReference type="FunFam" id="3.90.190.10:FF:000157">
    <property type="entry name" value="Protein-tyrosine phosphatase"/>
    <property type="match status" value="1"/>
</dbReference>
<dbReference type="PROSITE" id="PS50054">
    <property type="entry name" value="TYR_PHOSPHATASE_DUAL"/>
    <property type="match status" value="1"/>
</dbReference>
<dbReference type="InterPro" id="IPR020422">
    <property type="entry name" value="TYR_PHOSPHATASE_DUAL_dom"/>
</dbReference>
<accession>W2NML4</accession>